<keyword evidence="9" id="KW-1185">Reference proteome</keyword>
<name>A0ABP1ABS9_9BRYO</name>
<evidence type="ECO:0000256" key="1">
    <source>
        <dbReference type="ARBA" id="ARBA00004167"/>
    </source>
</evidence>
<evidence type="ECO:0000313" key="9">
    <source>
        <dbReference type="Proteomes" id="UP001497522"/>
    </source>
</evidence>
<dbReference type="Proteomes" id="UP001497522">
    <property type="component" value="Chromosome 10"/>
</dbReference>
<dbReference type="Pfam" id="PF11904">
    <property type="entry name" value="ANKRD13_C"/>
    <property type="match status" value="1"/>
</dbReference>
<dbReference type="EMBL" id="OZ023711">
    <property type="protein sequence ID" value="CAK9859950.1"/>
    <property type="molecule type" value="Genomic_DNA"/>
</dbReference>
<dbReference type="InterPro" id="IPR045272">
    <property type="entry name" value="ANXUR1/2-like"/>
</dbReference>
<dbReference type="PANTHER" id="PTHR34590">
    <property type="entry name" value="OS03G0124300 PROTEIN-RELATED"/>
    <property type="match status" value="1"/>
</dbReference>
<evidence type="ECO:0000256" key="2">
    <source>
        <dbReference type="ARBA" id="ARBA00022679"/>
    </source>
</evidence>
<organism evidence="8 9">
    <name type="scientific">Sphagnum jensenii</name>
    <dbReference type="NCBI Taxonomy" id="128206"/>
    <lineage>
        <taxon>Eukaryota</taxon>
        <taxon>Viridiplantae</taxon>
        <taxon>Streptophyta</taxon>
        <taxon>Embryophyta</taxon>
        <taxon>Bryophyta</taxon>
        <taxon>Sphagnophytina</taxon>
        <taxon>Sphagnopsida</taxon>
        <taxon>Sphagnales</taxon>
        <taxon>Sphagnaceae</taxon>
        <taxon>Sphagnum</taxon>
    </lineage>
</organism>
<evidence type="ECO:0000256" key="4">
    <source>
        <dbReference type="ARBA" id="ARBA00022840"/>
    </source>
</evidence>
<dbReference type="InterPro" id="IPR055285">
    <property type="entry name" value="ANKRD13_C"/>
</dbReference>
<evidence type="ECO:0000259" key="7">
    <source>
        <dbReference type="Pfam" id="PF12819"/>
    </source>
</evidence>
<dbReference type="Gene3D" id="2.60.120.430">
    <property type="entry name" value="Galactose-binding lectin"/>
    <property type="match status" value="2"/>
</dbReference>
<evidence type="ECO:0000259" key="6">
    <source>
        <dbReference type="Pfam" id="PF11904"/>
    </source>
</evidence>
<gene>
    <name evidence="8" type="ORF">CSSPJE1EN2_LOCUS2945</name>
</gene>
<sequence>MRALLQKRDRDMAASEQQLPRLLRHIGRNGSCMQICFLLLVVYAAAVERVVWAQTTSAATYVPVDNILISCGSSTNVTVDGGRVFQADNTAKTLASGGVSASISYPSPNLLYPTLMQQARFFTTNSFYTFTVTPGRHWIRLYFYPFAFANWAANASLFSVTANQFVLLDGFRPSSWTTPDFPSLFREYAVNVSSESLVLGFDPAPGSYAFINALEVVSMPSDLYSDDASLLGQAGSITPLGLADYAIQAMFHINVGGASVSSQNDSTGMWRTWQPDDLFIFSAAVGTTSDVPVTSIEYPTTLPEYIAPATVYATAREMGGSNTINQNFNLTWIFPVDLGYTYFVRLHFCEIFLSAINQRVFNVYINNQTAETAMDIIALTGHPDWPLYQDFAVPISSADNSQSAPRARQGNSTLQDPTLELQAELVAQTTWRCQEKTEMVGSWKAKIYDMHNVQMVSCRWVVPNTLRFGTMDAVVESNPLCSFPISPSFFFLFFSKLSSSFIYHVNALSLVFLNNRKYL</sequence>
<reference evidence="8" key="1">
    <citation type="submission" date="2024-03" db="EMBL/GenBank/DDBJ databases">
        <authorList>
            <consortium name="ELIXIR-Norway"/>
            <consortium name="Elixir Norway"/>
        </authorList>
    </citation>
    <scope>NUCLEOTIDE SEQUENCE</scope>
</reference>
<feature type="domain" description="Malectin-like" evidence="7">
    <location>
        <begin position="69"/>
        <end position="376"/>
    </location>
</feature>
<proteinExistence type="predicted"/>
<protein>
    <recommendedName>
        <fullName evidence="10">Malectin-like domain-containing protein</fullName>
    </recommendedName>
</protein>
<keyword evidence="2" id="KW-0808">Transferase</keyword>
<evidence type="ECO:0000313" key="8">
    <source>
        <dbReference type="EMBL" id="CAK9859950.1"/>
    </source>
</evidence>
<evidence type="ECO:0000256" key="5">
    <source>
        <dbReference type="ARBA" id="ARBA00023180"/>
    </source>
</evidence>
<comment type="subcellular location">
    <subcellularLocation>
        <location evidence="1">Membrane</location>
        <topology evidence="1">Single-pass membrane protein</topology>
    </subcellularLocation>
</comment>
<keyword evidence="5" id="KW-0325">Glycoprotein</keyword>
<keyword evidence="3" id="KW-0547">Nucleotide-binding</keyword>
<accession>A0ABP1ABS9</accession>
<dbReference type="Pfam" id="PF12819">
    <property type="entry name" value="Malectin_like"/>
    <property type="match status" value="1"/>
</dbReference>
<feature type="domain" description="Ankyrin repeat" evidence="6">
    <location>
        <begin position="422"/>
        <end position="457"/>
    </location>
</feature>
<dbReference type="PANTHER" id="PTHR34590:SF6">
    <property type="entry name" value="RECEPTOR-LIKE KINASE"/>
    <property type="match status" value="1"/>
</dbReference>
<dbReference type="InterPro" id="IPR024788">
    <property type="entry name" value="Malectin-like_Carb-bd_dom"/>
</dbReference>
<evidence type="ECO:0000256" key="3">
    <source>
        <dbReference type="ARBA" id="ARBA00022741"/>
    </source>
</evidence>
<keyword evidence="4" id="KW-0067">ATP-binding</keyword>
<evidence type="ECO:0008006" key="10">
    <source>
        <dbReference type="Google" id="ProtNLM"/>
    </source>
</evidence>